<dbReference type="PRINTS" id="PR00344">
    <property type="entry name" value="BCTRLSENSOR"/>
</dbReference>
<accession>A0A0G9KCS3</accession>
<evidence type="ECO:0000256" key="1">
    <source>
        <dbReference type="ARBA" id="ARBA00000085"/>
    </source>
</evidence>
<reference evidence="11 12" key="1">
    <citation type="submission" date="2014-01" db="EMBL/GenBank/DDBJ databases">
        <title>Development of a Comparative Genomic Fingerprinting Assay for High Resolution Genotyping of Arcobacter butzleri.</title>
        <authorList>
            <person name="Webb A.L."/>
            <person name="Inglis G.D."/>
            <person name="Kruczkiewicz P."/>
            <person name="Selinger L.B."/>
            <person name="Taboada E.N."/>
        </authorList>
    </citation>
    <scope>NUCLEOTIDE SEQUENCE [LARGE SCALE GENOMIC DNA]</scope>
    <source>
        <strain evidence="11 12">L348</strain>
    </source>
</reference>
<evidence type="ECO:0000256" key="6">
    <source>
        <dbReference type="ARBA" id="ARBA00022777"/>
    </source>
</evidence>
<keyword evidence="5" id="KW-0547">Nucleotide-binding</keyword>
<dbReference type="PROSITE" id="PS50109">
    <property type="entry name" value="HIS_KIN"/>
    <property type="match status" value="1"/>
</dbReference>
<keyword evidence="7" id="KW-0067">ATP-binding</keyword>
<feature type="transmembrane region" description="Helical" evidence="9">
    <location>
        <begin position="252"/>
        <end position="274"/>
    </location>
</feature>
<dbReference type="Pfam" id="PF02518">
    <property type="entry name" value="HATPase_c"/>
    <property type="match status" value="1"/>
</dbReference>
<dbReference type="Pfam" id="PF07695">
    <property type="entry name" value="7TMR-DISM_7TM"/>
    <property type="match status" value="1"/>
</dbReference>
<evidence type="ECO:0000256" key="4">
    <source>
        <dbReference type="ARBA" id="ARBA00022679"/>
    </source>
</evidence>
<dbReference type="CDD" id="cd00082">
    <property type="entry name" value="HisKA"/>
    <property type="match status" value="1"/>
</dbReference>
<proteinExistence type="predicted"/>
<feature type="transmembrane region" description="Helical" evidence="9">
    <location>
        <begin position="308"/>
        <end position="329"/>
    </location>
</feature>
<dbReference type="Proteomes" id="UP000035514">
    <property type="component" value="Unassembled WGS sequence"/>
</dbReference>
<dbReference type="InterPro" id="IPR036890">
    <property type="entry name" value="HATPase_C_sf"/>
</dbReference>
<keyword evidence="9" id="KW-1133">Transmembrane helix</keyword>
<dbReference type="InterPro" id="IPR005467">
    <property type="entry name" value="His_kinase_dom"/>
</dbReference>
<feature type="transmembrane region" description="Helical" evidence="9">
    <location>
        <begin position="225"/>
        <end position="246"/>
    </location>
</feature>
<keyword evidence="4" id="KW-0808">Transferase</keyword>
<evidence type="ECO:0000256" key="7">
    <source>
        <dbReference type="ARBA" id="ARBA00022840"/>
    </source>
</evidence>
<dbReference type="GO" id="GO:0000155">
    <property type="term" value="F:phosphorelay sensor kinase activity"/>
    <property type="evidence" value="ECO:0007669"/>
    <property type="project" value="InterPro"/>
</dbReference>
<dbReference type="InterPro" id="IPR003661">
    <property type="entry name" value="HisK_dim/P_dom"/>
</dbReference>
<feature type="transmembrane region" description="Helical" evidence="9">
    <location>
        <begin position="136"/>
        <end position="157"/>
    </location>
</feature>
<dbReference type="PATRIC" id="fig|1447256.3.peg.322"/>
<evidence type="ECO:0000256" key="9">
    <source>
        <dbReference type="SAM" id="Phobius"/>
    </source>
</evidence>
<dbReference type="Gene3D" id="3.30.565.10">
    <property type="entry name" value="Histidine kinase-like ATPase, C-terminal domain"/>
    <property type="match status" value="1"/>
</dbReference>
<keyword evidence="9" id="KW-0812">Transmembrane</keyword>
<keyword evidence="6 11" id="KW-0418">Kinase</keyword>
<dbReference type="PANTHER" id="PTHR43065">
    <property type="entry name" value="SENSOR HISTIDINE KINASE"/>
    <property type="match status" value="1"/>
</dbReference>
<sequence length="567" mass="66776">MKSILFLILFFTNLYSNNFGYFIKDYISEDNINFRELKYEDYGNLILDEFTIKFELDFEKLENKTYYLTIVSDKDSLIYTNIKYEIINNIIVVKLDKFQEKEIFFKYKYDSKKIAQFRWNYINNFEYKYFLKYEGILYGVAYGIIFCAFLYYLIIFFSTRMNCFLYYSLMQLFVLLSLVGFMYFSYHSYLSSIYQALVDTAETLSFLFTLLFAQAILKTKEKMPTIHIFINIFILLNILDLIAIFIYKYSILYIYVPFYIGFLIPTIAGAIAVIKGDKNALVYTIGWLVVCIFIYAAEHYLIPISGIYTVHIGAPLESLIFSFALGYMLKILVKEKNEKEKLLIHQSKLASMGEMINNIAHQWRQPLTHLGFINMNFQLALEDKKIDIKYLNEKIKESNFQLDFMSKTIDNFKDFYKVNKQKEKFYLSDEIYKAIEIMQPIFDNLNVNFEFKIKEDTQITAYENEYSQVILNLLTNAKDAIILRKISNPQIKIILETKNNKSITTILDNAGGIEKEHLNPIFDPYFTTKEKGTGIGLYMSKMIIESHFKGKINVFNTKDGVAFSIEI</sequence>
<dbReference type="SMART" id="SM00387">
    <property type="entry name" value="HATPase_c"/>
    <property type="match status" value="1"/>
</dbReference>
<dbReference type="SUPFAM" id="SSF55874">
    <property type="entry name" value="ATPase domain of HSP90 chaperone/DNA topoisomerase II/histidine kinase"/>
    <property type="match status" value="1"/>
</dbReference>
<evidence type="ECO:0000256" key="5">
    <source>
        <dbReference type="ARBA" id="ARBA00022741"/>
    </source>
</evidence>
<evidence type="ECO:0000313" key="12">
    <source>
        <dbReference type="Proteomes" id="UP000035514"/>
    </source>
</evidence>
<dbReference type="GO" id="GO:0005524">
    <property type="term" value="F:ATP binding"/>
    <property type="evidence" value="ECO:0007669"/>
    <property type="project" value="UniProtKB-KW"/>
</dbReference>
<evidence type="ECO:0000259" key="10">
    <source>
        <dbReference type="PROSITE" id="PS50109"/>
    </source>
</evidence>
<keyword evidence="8" id="KW-0902">Two-component regulatory system</keyword>
<dbReference type="Gene3D" id="1.10.287.130">
    <property type="match status" value="1"/>
</dbReference>
<dbReference type="PANTHER" id="PTHR43065:SF10">
    <property type="entry name" value="PEROXIDE STRESS-ACTIVATED HISTIDINE KINASE MAK3"/>
    <property type="match status" value="1"/>
</dbReference>
<evidence type="ECO:0000256" key="2">
    <source>
        <dbReference type="ARBA" id="ARBA00012438"/>
    </source>
</evidence>
<feature type="domain" description="Histidine kinase" evidence="10">
    <location>
        <begin position="358"/>
        <end position="567"/>
    </location>
</feature>
<feature type="transmembrane region" description="Helical" evidence="9">
    <location>
        <begin position="281"/>
        <end position="302"/>
    </location>
</feature>
<dbReference type="InterPro" id="IPR003594">
    <property type="entry name" value="HATPase_dom"/>
</dbReference>
<dbReference type="EC" id="2.7.13.3" evidence="2"/>
<organism evidence="11 12">
    <name type="scientific">Aliarcobacter butzleri L348</name>
    <dbReference type="NCBI Taxonomy" id="1447256"/>
    <lineage>
        <taxon>Bacteria</taxon>
        <taxon>Pseudomonadati</taxon>
        <taxon>Campylobacterota</taxon>
        <taxon>Epsilonproteobacteria</taxon>
        <taxon>Campylobacterales</taxon>
        <taxon>Arcobacteraceae</taxon>
        <taxon>Aliarcobacter</taxon>
    </lineage>
</organism>
<gene>
    <name evidence="11" type="ORF">AA20_01675</name>
</gene>
<keyword evidence="9" id="KW-0472">Membrane</keyword>
<name>A0A0G9KCS3_9BACT</name>
<feature type="transmembrane region" description="Helical" evidence="9">
    <location>
        <begin position="192"/>
        <end position="213"/>
    </location>
</feature>
<keyword evidence="3" id="KW-0597">Phosphoprotein</keyword>
<dbReference type="InterPro" id="IPR011623">
    <property type="entry name" value="7TMR_DISM_rcpt_extracell_dom1"/>
</dbReference>
<dbReference type="SUPFAM" id="SSF47384">
    <property type="entry name" value="Homodimeric domain of signal transducing histidine kinase"/>
    <property type="match status" value="1"/>
</dbReference>
<protein>
    <recommendedName>
        <fullName evidence="2">histidine kinase</fullName>
        <ecNumber evidence="2">2.7.13.3</ecNumber>
    </recommendedName>
</protein>
<dbReference type="AlphaFoldDB" id="A0A0G9KCS3"/>
<dbReference type="RefSeq" id="WP_046996143.1">
    <property type="nucleotide sequence ID" value="NZ_JAIQ01000040.1"/>
</dbReference>
<evidence type="ECO:0000256" key="3">
    <source>
        <dbReference type="ARBA" id="ARBA00022553"/>
    </source>
</evidence>
<dbReference type="EMBL" id="JAIQ01000040">
    <property type="protein sequence ID" value="KLE02023.1"/>
    <property type="molecule type" value="Genomic_DNA"/>
</dbReference>
<dbReference type="InterPro" id="IPR036097">
    <property type="entry name" value="HisK_dim/P_sf"/>
</dbReference>
<evidence type="ECO:0000313" key="11">
    <source>
        <dbReference type="EMBL" id="KLE02023.1"/>
    </source>
</evidence>
<dbReference type="InterPro" id="IPR004358">
    <property type="entry name" value="Sig_transdc_His_kin-like_C"/>
</dbReference>
<comment type="catalytic activity">
    <reaction evidence="1">
        <text>ATP + protein L-histidine = ADP + protein N-phospho-L-histidine.</text>
        <dbReference type="EC" id="2.7.13.3"/>
    </reaction>
</comment>
<evidence type="ECO:0000256" key="8">
    <source>
        <dbReference type="ARBA" id="ARBA00023012"/>
    </source>
</evidence>
<comment type="caution">
    <text evidence="11">The sequence shown here is derived from an EMBL/GenBank/DDBJ whole genome shotgun (WGS) entry which is preliminary data.</text>
</comment>
<feature type="transmembrane region" description="Helical" evidence="9">
    <location>
        <begin position="164"/>
        <end position="186"/>
    </location>
</feature>